<dbReference type="InterPro" id="IPR050471">
    <property type="entry name" value="AB_hydrolase"/>
</dbReference>
<gene>
    <name evidence="2" type="ORF">LTR97_002822</name>
</gene>
<evidence type="ECO:0000313" key="3">
    <source>
        <dbReference type="Proteomes" id="UP001310594"/>
    </source>
</evidence>
<dbReference type="InterPro" id="IPR029058">
    <property type="entry name" value="AB_hydrolase_fold"/>
</dbReference>
<dbReference type="AlphaFoldDB" id="A0AAN7WFM7"/>
<dbReference type="PANTHER" id="PTHR43433:SF5">
    <property type="entry name" value="AB HYDROLASE-1 DOMAIN-CONTAINING PROTEIN"/>
    <property type="match status" value="1"/>
</dbReference>
<protein>
    <recommendedName>
        <fullName evidence="1">AB hydrolase-1 domain-containing protein</fullName>
    </recommendedName>
</protein>
<dbReference type="SUPFAM" id="SSF53474">
    <property type="entry name" value="alpha/beta-Hydrolases"/>
    <property type="match status" value="1"/>
</dbReference>
<name>A0AAN7WFM7_9PEZI</name>
<dbReference type="Pfam" id="PF00561">
    <property type="entry name" value="Abhydrolase_1"/>
    <property type="match status" value="1"/>
</dbReference>
<comment type="caution">
    <text evidence="2">The sequence shown here is derived from an EMBL/GenBank/DDBJ whole genome shotgun (WGS) entry which is preliminary data.</text>
</comment>
<feature type="domain" description="AB hydrolase-1" evidence="1">
    <location>
        <begin position="89"/>
        <end position="329"/>
    </location>
</feature>
<dbReference type="Gene3D" id="3.40.50.1820">
    <property type="entry name" value="alpha/beta hydrolase"/>
    <property type="match status" value="1"/>
</dbReference>
<reference evidence="2" key="1">
    <citation type="submission" date="2023-08" db="EMBL/GenBank/DDBJ databases">
        <title>Black Yeasts Isolated from many extreme environments.</title>
        <authorList>
            <person name="Coleine C."/>
            <person name="Stajich J.E."/>
            <person name="Selbmann L."/>
        </authorList>
    </citation>
    <scope>NUCLEOTIDE SEQUENCE</scope>
    <source>
        <strain evidence="2">CCFEE 5810</strain>
    </source>
</reference>
<evidence type="ECO:0000313" key="2">
    <source>
        <dbReference type="EMBL" id="KAK5703809.1"/>
    </source>
</evidence>
<dbReference type="InterPro" id="IPR000073">
    <property type="entry name" value="AB_hydrolase_1"/>
</dbReference>
<dbReference type="PANTHER" id="PTHR43433">
    <property type="entry name" value="HYDROLASE, ALPHA/BETA FOLD FAMILY PROTEIN"/>
    <property type="match status" value="1"/>
</dbReference>
<proteinExistence type="predicted"/>
<organism evidence="2 3">
    <name type="scientific">Elasticomyces elasticus</name>
    <dbReference type="NCBI Taxonomy" id="574655"/>
    <lineage>
        <taxon>Eukaryota</taxon>
        <taxon>Fungi</taxon>
        <taxon>Dikarya</taxon>
        <taxon>Ascomycota</taxon>
        <taxon>Pezizomycotina</taxon>
        <taxon>Dothideomycetes</taxon>
        <taxon>Dothideomycetidae</taxon>
        <taxon>Mycosphaerellales</taxon>
        <taxon>Teratosphaeriaceae</taxon>
        <taxon>Elasticomyces</taxon>
    </lineage>
</organism>
<evidence type="ECO:0000259" key="1">
    <source>
        <dbReference type="Pfam" id="PF00561"/>
    </source>
</evidence>
<dbReference type="EMBL" id="JAVRQU010000004">
    <property type="protein sequence ID" value="KAK5703809.1"/>
    <property type="molecule type" value="Genomic_DNA"/>
</dbReference>
<sequence>MDGLRKISGHVQSYLPLFELNQDHHRRINEEIGKQLSVDEVLKHPEFPHTNWDLKAEREEKIDVAAGRGGPFKLSYELHGHGPRKIIWIMGLGGYKKTWQRQTKDFGHTEADKYSSLVFDNRGIGESDKPLLRYTTSEMAKDAVELLDHIGWTEERSVHVVGISMGGMIAQELVCLNFQYGSDLRLTPNQALQIPERICSLNFISTAPRIVRTLPYLENIRNRINLMVPKALDAQISKVKADCYSAEWLKKPDETEFVVKPFPTNGDRFAAGELTKRRSPGAFTRQGFLCQLYAAGFHHKSAAQLKQLADGVGRERILVLHGTADHMIDFVHGQMLLKELGGEEQGITKSFHDGLGHVAPFEIRKQFKTIIADRIEKTEKMGR</sequence>
<dbReference type="Proteomes" id="UP001310594">
    <property type="component" value="Unassembled WGS sequence"/>
</dbReference>
<accession>A0AAN7WFM7</accession>